<organism evidence="1 2">
    <name type="scientific">Ecytonucleospora hepatopenaei</name>
    <dbReference type="NCBI Taxonomy" id="646526"/>
    <lineage>
        <taxon>Eukaryota</taxon>
        <taxon>Fungi</taxon>
        <taxon>Fungi incertae sedis</taxon>
        <taxon>Microsporidia</taxon>
        <taxon>Enterocytozoonidae</taxon>
        <taxon>Ecytonucleospora</taxon>
    </lineage>
</organism>
<dbReference type="AlphaFoldDB" id="A0A1W0E657"/>
<protein>
    <submittedName>
        <fullName evidence="1">Uncharacterized protein</fullName>
    </submittedName>
</protein>
<dbReference type="Proteomes" id="UP000192758">
    <property type="component" value="Unassembled WGS sequence"/>
</dbReference>
<reference evidence="1 2" key="1">
    <citation type="journal article" date="2017" name="Environ. Microbiol.">
        <title>Decay of the glycolytic pathway and adaptation to intranuclear parasitism within Enterocytozoonidae microsporidia.</title>
        <authorList>
            <person name="Wiredu Boakye D."/>
            <person name="Jaroenlak P."/>
            <person name="Prachumwat A."/>
            <person name="Williams T.A."/>
            <person name="Bateman K.S."/>
            <person name="Itsathitphaisarn O."/>
            <person name="Sritunyalucksana K."/>
            <person name="Paszkiewicz K.H."/>
            <person name="Moore K.A."/>
            <person name="Stentiford G.D."/>
            <person name="Williams B.A."/>
        </authorList>
    </citation>
    <scope>NUCLEOTIDE SEQUENCE [LARGE SCALE GENOMIC DNA]</scope>
    <source>
        <strain evidence="1 2">TH1</strain>
    </source>
</reference>
<dbReference type="VEuPathDB" id="MicrosporidiaDB:EHP00_2430"/>
<name>A0A1W0E657_9MICR</name>
<gene>
    <name evidence="1" type="ORF">EHP00_2430</name>
</gene>
<comment type="caution">
    <text evidence="1">The sequence shown here is derived from an EMBL/GenBank/DDBJ whole genome shotgun (WGS) entry which is preliminary data.</text>
</comment>
<keyword evidence="2" id="KW-1185">Reference proteome</keyword>
<accession>A0A1W0E657</accession>
<sequence>MFNISNNVYIGFNLFQYKRYNIVDSNMYISKCGEDLRKYHMEIFKENNLYNSNSNYYNSNNNLYNSNSNLYNNIYNINILNNSNLCLYSNNYFIIKCDIFYNSTLFIKIYAIVYDKKYTKYIDIDYIEINDNIHIKYNKDNKSIIYNNILNNSNNILNNSNNNILNNSNNILNNSNNNILYNSNEIIFYMYEEYNIFIKILLEYNNINNSNTNNILYDNNTINNLYFCYNKLYNYVYDNNNDNNDNKFVSIDDLNDLDKNINIIEIYNKLNKK</sequence>
<evidence type="ECO:0000313" key="1">
    <source>
        <dbReference type="EMBL" id="OQS54672.1"/>
    </source>
</evidence>
<evidence type="ECO:0000313" key="2">
    <source>
        <dbReference type="Proteomes" id="UP000192758"/>
    </source>
</evidence>
<proteinExistence type="predicted"/>
<dbReference type="EMBL" id="MNPJ01000018">
    <property type="protein sequence ID" value="OQS54672.1"/>
    <property type="molecule type" value="Genomic_DNA"/>
</dbReference>